<keyword evidence="1" id="KW-1133">Transmembrane helix</keyword>
<accession>A0A0H3BJK9</accession>
<protein>
    <submittedName>
        <fullName evidence="2">Uncharacterized protein</fullName>
    </submittedName>
</protein>
<reference evidence="2 3" key="1">
    <citation type="journal article" date="2008" name="BMC Microbiol.">
        <title>Complete genome sequence of Treponema pallidum ssp. pallidum strain SS14 determined with oligonucleotide arrays.</title>
        <authorList>
            <person name="Matejkova P."/>
            <person name="Strouhal M."/>
            <person name="Smajs D."/>
            <person name="Norris S.J."/>
            <person name="Palzkill T."/>
            <person name="Petrosino J.F."/>
            <person name="Sodergren E."/>
            <person name="Norton J.E."/>
            <person name="Singh J."/>
            <person name="Richmond T.A."/>
            <person name="Molla M.N."/>
            <person name="Albert T.J."/>
            <person name="Weinstock G.M."/>
        </authorList>
    </citation>
    <scope>NUCLEOTIDE SEQUENCE [LARGE SCALE GENOMIC DNA]</scope>
    <source>
        <strain evidence="2 3">SS14</strain>
    </source>
</reference>
<proteinExistence type="predicted"/>
<dbReference type="RefSeq" id="WP_010881480.1">
    <property type="nucleotide sequence ID" value="NC_010741.1"/>
</dbReference>
<evidence type="ECO:0000313" key="3">
    <source>
        <dbReference type="Proteomes" id="UP000001202"/>
    </source>
</evidence>
<dbReference type="EMBL" id="CP000805">
    <property type="protein sequence ID" value="ACD70458.1"/>
    <property type="molecule type" value="Genomic_DNA"/>
</dbReference>
<dbReference type="GeneID" id="93875829"/>
<evidence type="ECO:0000313" key="2">
    <source>
        <dbReference type="EMBL" id="ACD70458.1"/>
    </source>
</evidence>
<dbReference type="Proteomes" id="UP000001202">
    <property type="component" value="Chromosome"/>
</dbReference>
<dbReference type="KEGG" id="tpp:TPASS_0031"/>
<organism evidence="2 3">
    <name type="scientific">Treponema pallidum subsp. pallidum (strain SS14)</name>
    <dbReference type="NCBI Taxonomy" id="455434"/>
    <lineage>
        <taxon>Bacteria</taxon>
        <taxon>Pseudomonadati</taxon>
        <taxon>Spirochaetota</taxon>
        <taxon>Spirochaetia</taxon>
        <taxon>Spirochaetales</taxon>
        <taxon>Treponemataceae</taxon>
        <taxon>Treponema</taxon>
    </lineage>
</organism>
<sequence>MDLGQRVVRVIPLAPLPVRVYNAGGLRVDFFPRFFGRSPQGVGVGFARLKLSASVGSNGFRLTRAVWIFWLCFLVSGLSRAFLVYFLSVIRI</sequence>
<evidence type="ECO:0000256" key="1">
    <source>
        <dbReference type="SAM" id="Phobius"/>
    </source>
</evidence>
<name>A0A0H3BJK9_TREPS</name>
<dbReference type="AlphaFoldDB" id="A0A0H3BJK9"/>
<keyword evidence="1" id="KW-0812">Transmembrane</keyword>
<dbReference type="PATRIC" id="fig|455434.6.peg.27"/>
<feature type="transmembrane region" description="Helical" evidence="1">
    <location>
        <begin position="67"/>
        <end position="90"/>
    </location>
</feature>
<gene>
    <name evidence="2" type="ordered locus">TPASS_0031</name>
</gene>
<keyword evidence="1" id="KW-0472">Membrane</keyword>